<comment type="caution">
    <text evidence="2">The sequence shown here is derived from an EMBL/GenBank/DDBJ whole genome shotgun (WGS) entry which is preliminary data.</text>
</comment>
<evidence type="ECO:0000256" key="1">
    <source>
        <dbReference type="SAM" id="MobiDB-lite"/>
    </source>
</evidence>
<feature type="region of interest" description="Disordered" evidence="1">
    <location>
        <begin position="42"/>
        <end position="65"/>
    </location>
</feature>
<evidence type="ECO:0000313" key="3">
    <source>
        <dbReference type="Proteomes" id="UP001629214"/>
    </source>
</evidence>
<protein>
    <submittedName>
        <fullName evidence="2">Uncharacterized protein</fullName>
    </submittedName>
</protein>
<dbReference type="EMBL" id="JAQQFR010000014">
    <property type="protein sequence ID" value="MFL9880577.1"/>
    <property type="molecule type" value="Genomic_DNA"/>
</dbReference>
<proteinExistence type="predicted"/>
<dbReference type="RefSeq" id="WP_094564099.1">
    <property type="nucleotide sequence ID" value="NZ_JAQQFR010000014.1"/>
</dbReference>
<name>A0ABW8ZCD7_9BURK</name>
<evidence type="ECO:0000313" key="2">
    <source>
        <dbReference type="EMBL" id="MFL9880577.1"/>
    </source>
</evidence>
<reference evidence="2 3" key="1">
    <citation type="journal article" date="2024" name="Chem. Sci.">
        <title>Discovery of megapolipeptins by genome mining of a Burkholderiales bacteria collection.</title>
        <authorList>
            <person name="Paulo B.S."/>
            <person name="Recchia M.J.J."/>
            <person name="Lee S."/>
            <person name="Fergusson C.H."/>
            <person name="Romanowski S.B."/>
            <person name="Hernandez A."/>
            <person name="Krull N."/>
            <person name="Liu D.Y."/>
            <person name="Cavanagh H."/>
            <person name="Bos A."/>
            <person name="Gray C.A."/>
            <person name="Murphy B.T."/>
            <person name="Linington R.G."/>
            <person name="Eustaquio A.S."/>
        </authorList>
    </citation>
    <scope>NUCLEOTIDE SEQUENCE [LARGE SCALE GENOMIC DNA]</scope>
    <source>
        <strain evidence="2 3">RL21-008-BIB-B</strain>
    </source>
</reference>
<gene>
    <name evidence="2" type="ORF">PQR63_19430</name>
</gene>
<accession>A0ABW8ZCD7</accession>
<dbReference type="Proteomes" id="UP001629214">
    <property type="component" value="Unassembled WGS sequence"/>
</dbReference>
<keyword evidence="3" id="KW-1185">Reference proteome</keyword>
<sequence length="65" mass="6981">MAAVLERIAPQQATAVVRDAVARMQAAPRFFNEEEWNALASIDGPVVSGDPEGRVPDDLASDDNE</sequence>
<organism evidence="2 3">
    <name type="scientific">Herbaspirillum rhizosphaerae</name>
    <dbReference type="NCBI Taxonomy" id="346179"/>
    <lineage>
        <taxon>Bacteria</taxon>
        <taxon>Pseudomonadati</taxon>
        <taxon>Pseudomonadota</taxon>
        <taxon>Betaproteobacteria</taxon>
        <taxon>Burkholderiales</taxon>
        <taxon>Oxalobacteraceae</taxon>
        <taxon>Herbaspirillum</taxon>
    </lineage>
</organism>